<evidence type="ECO:0000256" key="5">
    <source>
        <dbReference type="ARBA" id="ARBA00022840"/>
    </source>
</evidence>
<keyword evidence="4" id="KW-0547">Nucleotide-binding</keyword>
<organism evidence="10">
    <name type="scientific">Caldiarchaeum subterraneum</name>
    <dbReference type="NCBI Taxonomy" id="311458"/>
    <lineage>
        <taxon>Archaea</taxon>
        <taxon>Nitrososphaerota</taxon>
        <taxon>Candidatus Caldarchaeales</taxon>
        <taxon>Candidatus Caldarchaeaceae</taxon>
        <taxon>Candidatus Caldarchaeum</taxon>
    </lineage>
</organism>
<evidence type="ECO:0000256" key="3">
    <source>
        <dbReference type="ARBA" id="ARBA00022598"/>
    </source>
</evidence>
<keyword evidence="6" id="KW-0648">Protein biosynthesis</keyword>
<protein>
    <recommendedName>
        <fullName evidence="2 8">Asparagine--tRNA ligase</fullName>
        <ecNumber evidence="2 8">6.1.1.22</ecNumber>
    </recommendedName>
</protein>
<gene>
    <name evidence="10" type="ORF">ENM11_01125</name>
</gene>
<dbReference type="Gene3D" id="3.30.930.10">
    <property type="entry name" value="Bira Bifunctional Protein, Domain 2"/>
    <property type="match status" value="1"/>
</dbReference>
<evidence type="ECO:0000256" key="1">
    <source>
        <dbReference type="ARBA" id="ARBA00008226"/>
    </source>
</evidence>
<evidence type="ECO:0000256" key="2">
    <source>
        <dbReference type="ARBA" id="ARBA00012816"/>
    </source>
</evidence>
<evidence type="ECO:0000259" key="9">
    <source>
        <dbReference type="PROSITE" id="PS50862"/>
    </source>
</evidence>
<dbReference type="SUPFAM" id="SSF55681">
    <property type="entry name" value="Class II aaRS and biotin synthetases"/>
    <property type="match status" value="1"/>
</dbReference>
<keyword evidence="3 10" id="KW-0436">Ligase</keyword>
<dbReference type="InterPro" id="IPR004522">
    <property type="entry name" value="Asn-tRNA-ligase"/>
</dbReference>
<dbReference type="PRINTS" id="PR01042">
    <property type="entry name" value="TRNASYNTHASP"/>
</dbReference>
<dbReference type="Gene3D" id="2.40.50.140">
    <property type="entry name" value="Nucleic acid-binding proteins"/>
    <property type="match status" value="1"/>
</dbReference>
<dbReference type="PANTHER" id="PTHR22594:SF34">
    <property type="entry name" value="ASPARAGINE--TRNA LIGASE, MITOCHONDRIAL-RELATED"/>
    <property type="match status" value="1"/>
</dbReference>
<evidence type="ECO:0000256" key="4">
    <source>
        <dbReference type="ARBA" id="ARBA00022741"/>
    </source>
</evidence>
<dbReference type="EMBL" id="DRWN01000013">
    <property type="protein sequence ID" value="HHK67745.1"/>
    <property type="molecule type" value="Genomic_DNA"/>
</dbReference>
<name>A0A7C5L6H8_CALS0</name>
<evidence type="ECO:0000313" key="10">
    <source>
        <dbReference type="EMBL" id="HHK67745.1"/>
    </source>
</evidence>
<dbReference type="GO" id="GO:0004816">
    <property type="term" value="F:asparagine-tRNA ligase activity"/>
    <property type="evidence" value="ECO:0007669"/>
    <property type="project" value="UniProtKB-UniRule"/>
</dbReference>
<evidence type="ECO:0000256" key="6">
    <source>
        <dbReference type="ARBA" id="ARBA00022917"/>
    </source>
</evidence>
<dbReference type="InterPro" id="IPR004365">
    <property type="entry name" value="NA-bd_OB_tRNA"/>
</dbReference>
<dbReference type="InterPro" id="IPR012340">
    <property type="entry name" value="NA-bd_OB-fold"/>
</dbReference>
<dbReference type="NCBIfam" id="NF003483">
    <property type="entry name" value="PRK05159.1"/>
    <property type="match status" value="1"/>
</dbReference>
<sequence>MRVHAAEVGRLQDGTKVELIGWLRSRRVHGKLLFLDLRDSTGVVQVTVRVSSLPEQGFAKAASAGRESALKVVGLVRHDERAPGGVEVSGTDIEVISPSVAEFPVKKGVGPKFLSLNRHLAVRSPKATAVLRFRATLVKCLREWFDREGFVEVHCPTFITAAVEGGATLFNVDYFGKKVFLTQSVQFYQEAAIYALEKVYSVQPSFRAEKSKTRRHLTEFWHVEAEMAHAGLEELLKVVERLVGEASTEAVRRSANELRVLDRKVDVSKLEPPYQRVRYSEALEILERRGVSVAWGSDLGADEERVLTMEFETPFFLTHFPKQAKAFYHKLDPSTPGLTLSADLLAPAGYGEIVGGGQRIHDHDELLSRIKEEGLNPEDYRWYLDLRKYGSVPHCGFGLGLERLVQWLLGLKNIRSAAMFPRTPTRIYP</sequence>
<dbReference type="GO" id="GO:0006421">
    <property type="term" value="P:asparaginyl-tRNA aminoacylation"/>
    <property type="evidence" value="ECO:0007669"/>
    <property type="project" value="UniProtKB-UniRule"/>
</dbReference>
<dbReference type="EC" id="6.1.1.22" evidence="2 8"/>
<dbReference type="CDD" id="cd04100">
    <property type="entry name" value="Asp_Lys_Asn_RS_N"/>
    <property type="match status" value="1"/>
</dbReference>
<dbReference type="PANTHER" id="PTHR22594">
    <property type="entry name" value="ASPARTYL/LYSYL-TRNA SYNTHETASE"/>
    <property type="match status" value="1"/>
</dbReference>
<dbReference type="Pfam" id="PF00152">
    <property type="entry name" value="tRNA-synt_2"/>
    <property type="match status" value="1"/>
</dbReference>
<comment type="caution">
    <text evidence="10">The sequence shown here is derived from an EMBL/GenBank/DDBJ whole genome shotgun (WGS) entry which is preliminary data.</text>
</comment>
<evidence type="ECO:0000256" key="7">
    <source>
        <dbReference type="ARBA" id="ARBA00023146"/>
    </source>
</evidence>
<dbReference type="PROSITE" id="PS50862">
    <property type="entry name" value="AA_TRNA_LIGASE_II"/>
    <property type="match status" value="1"/>
</dbReference>
<dbReference type="InterPro" id="IPR006195">
    <property type="entry name" value="aa-tRNA-synth_II"/>
</dbReference>
<keyword evidence="5" id="KW-0067">ATP-binding</keyword>
<evidence type="ECO:0000256" key="8">
    <source>
        <dbReference type="NCBIfam" id="TIGR00457"/>
    </source>
</evidence>
<dbReference type="CDD" id="cd00776">
    <property type="entry name" value="AsxRS_core"/>
    <property type="match status" value="1"/>
</dbReference>
<dbReference type="AlphaFoldDB" id="A0A7C5L6H8"/>
<keyword evidence="7" id="KW-0030">Aminoacyl-tRNA synthetase</keyword>
<dbReference type="SUPFAM" id="SSF50249">
    <property type="entry name" value="Nucleic acid-binding proteins"/>
    <property type="match status" value="1"/>
</dbReference>
<dbReference type="GO" id="GO:0003676">
    <property type="term" value="F:nucleic acid binding"/>
    <property type="evidence" value="ECO:0007669"/>
    <property type="project" value="InterPro"/>
</dbReference>
<dbReference type="NCBIfam" id="NF003037">
    <property type="entry name" value="PRK03932.1"/>
    <property type="match status" value="1"/>
</dbReference>
<dbReference type="InterPro" id="IPR002312">
    <property type="entry name" value="Asp/Asn-tRNA-synth_IIb"/>
</dbReference>
<dbReference type="InterPro" id="IPR045864">
    <property type="entry name" value="aa-tRNA-synth_II/BPL/LPL"/>
</dbReference>
<dbReference type="InterPro" id="IPR004364">
    <property type="entry name" value="Aa-tRNA-synt_II"/>
</dbReference>
<proteinExistence type="inferred from homology"/>
<dbReference type="Pfam" id="PF01336">
    <property type="entry name" value="tRNA_anti-codon"/>
    <property type="match status" value="1"/>
</dbReference>
<feature type="domain" description="Aminoacyl-transfer RNA synthetases class-II family profile" evidence="9">
    <location>
        <begin position="131"/>
        <end position="421"/>
    </location>
</feature>
<comment type="similarity">
    <text evidence="1">Belongs to the class-II aminoacyl-tRNA synthetase family.</text>
</comment>
<dbReference type="NCBIfam" id="TIGR00457">
    <property type="entry name" value="asnS"/>
    <property type="match status" value="1"/>
</dbReference>
<reference evidence="10" key="1">
    <citation type="journal article" date="2020" name="mSystems">
        <title>Genome- and Community-Level Interaction Insights into Carbon Utilization and Element Cycling Functions of Hydrothermarchaeota in Hydrothermal Sediment.</title>
        <authorList>
            <person name="Zhou Z."/>
            <person name="Liu Y."/>
            <person name="Xu W."/>
            <person name="Pan J."/>
            <person name="Luo Z.H."/>
            <person name="Li M."/>
        </authorList>
    </citation>
    <scope>NUCLEOTIDE SEQUENCE [LARGE SCALE GENOMIC DNA]</scope>
    <source>
        <strain evidence="10">SpSt-1056</strain>
    </source>
</reference>
<accession>A0A7C5L6H8</accession>
<dbReference type="GO" id="GO:0005524">
    <property type="term" value="F:ATP binding"/>
    <property type="evidence" value="ECO:0007669"/>
    <property type="project" value="UniProtKB-KW"/>
</dbReference>